<evidence type="ECO:0008006" key="5">
    <source>
        <dbReference type="Google" id="ProtNLM"/>
    </source>
</evidence>
<comment type="caution">
    <text evidence="3">The sequence shown here is derived from an EMBL/GenBank/DDBJ whole genome shotgun (WGS) entry which is preliminary data.</text>
</comment>
<dbReference type="Proteomes" id="UP000078389">
    <property type="component" value="Unassembled WGS sequence"/>
</dbReference>
<sequence length="229" mass="23831">MQFITGLFGGSGNTALTMLFALGAVIVLIILAVWLMKVVFKVSGNGVRGRNRRLAVVDTLVLDQKRQLMIIRRDNVEHVILTGGAQDLVIETGIAIAETPVAAPARRPAAPTAPVQRPAPTGPAPVVESVRPATPVAPVAPVAPVPKGEPDTLLEHLQKSGHAGDKKTRVSLRRTGLLRQSGAREPMESGQNPDISAVAPADSANESQSGGMSEGAALGNDGKDEANRG</sequence>
<dbReference type="PANTHER" id="PTHR38766:SF1">
    <property type="entry name" value="FLAGELLAR PROTEIN FLIO"/>
    <property type="match status" value="1"/>
</dbReference>
<feature type="compositionally biased region" description="Low complexity" evidence="1">
    <location>
        <begin position="103"/>
        <end position="119"/>
    </location>
</feature>
<dbReference type="EMBL" id="LVVY01000029">
    <property type="protein sequence ID" value="OAM81609.1"/>
    <property type="molecule type" value="Genomic_DNA"/>
</dbReference>
<reference evidence="3 4" key="1">
    <citation type="submission" date="2016-03" db="EMBL/GenBank/DDBJ databases">
        <title>Genome sequencing of Devosia sp. S37.</title>
        <authorList>
            <person name="Mohd Nor M."/>
        </authorList>
    </citation>
    <scope>NUCLEOTIDE SEQUENCE [LARGE SCALE GENOMIC DNA]</scope>
    <source>
        <strain evidence="3 4">S37</strain>
    </source>
</reference>
<evidence type="ECO:0000256" key="2">
    <source>
        <dbReference type="SAM" id="Phobius"/>
    </source>
</evidence>
<keyword evidence="4" id="KW-1185">Reference proteome</keyword>
<keyword evidence="2" id="KW-0812">Transmembrane</keyword>
<dbReference type="PANTHER" id="PTHR38766">
    <property type="entry name" value="FLAGELLAR PROTEIN FLIO"/>
    <property type="match status" value="1"/>
</dbReference>
<keyword evidence="2" id="KW-1133">Transmembrane helix</keyword>
<dbReference type="InterPro" id="IPR052205">
    <property type="entry name" value="FliO/MopB"/>
</dbReference>
<dbReference type="RefSeq" id="WP_067450851.1">
    <property type="nucleotide sequence ID" value="NZ_LVVY01000029.1"/>
</dbReference>
<dbReference type="STRING" id="1770058.A3840_01545"/>
<name>A0A178I6I5_9HYPH</name>
<accession>A0A178I6I5</accession>
<feature type="region of interest" description="Disordered" evidence="1">
    <location>
        <begin position="103"/>
        <end position="130"/>
    </location>
</feature>
<protein>
    <recommendedName>
        <fullName evidence="5">Flagellar biosynthesis protein FliO</fullName>
    </recommendedName>
</protein>
<gene>
    <name evidence="3" type="ORF">A3840_01545</name>
</gene>
<evidence type="ECO:0000256" key="1">
    <source>
        <dbReference type="SAM" id="MobiDB-lite"/>
    </source>
</evidence>
<proteinExistence type="predicted"/>
<organism evidence="3 4">
    <name type="scientific">Devosia elaeis</name>
    <dbReference type="NCBI Taxonomy" id="1770058"/>
    <lineage>
        <taxon>Bacteria</taxon>
        <taxon>Pseudomonadati</taxon>
        <taxon>Pseudomonadota</taxon>
        <taxon>Alphaproteobacteria</taxon>
        <taxon>Hyphomicrobiales</taxon>
        <taxon>Devosiaceae</taxon>
        <taxon>Devosia</taxon>
    </lineage>
</organism>
<dbReference type="AlphaFoldDB" id="A0A178I6I5"/>
<feature type="transmembrane region" description="Helical" evidence="2">
    <location>
        <begin position="15"/>
        <end position="40"/>
    </location>
</feature>
<feature type="region of interest" description="Disordered" evidence="1">
    <location>
        <begin position="178"/>
        <end position="229"/>
    </location>
</feature>
<evidence type="ECO:0000313" key="4">
    <source>
        <dbReference type="Proteomes" id="UP000078389"/>
    </source>
</evidence>
<evidence type="ECO:0000313" key="3">
    <source>
        <dbReference type="EMBL" id="OAM81609.1"/>
    </source>
</evidence>
<keyword evidence="2" id="KW-0472">Membrane</keyword>
<dbReference type="OrthoDB" id="8456606at2"/>